<evidence type="ECO:0000256" key="1">
    <source>
        <dbReference type="SAM" id="Phobius"/>
    </source>
</evidence>
<dbReference type="Proteomes" id="UP001193035">
    <property type="component" value="Unassembled WGS sequence"/>
</dbReference>
<accession>A0ABY2WWC6</accession>
<evidence type="ECO:0000256" key="2">
    <source>
        <dbReference type="SAM" id="SignalP"/>
    </source>
</evidence>
<keyword evidence="2" id="KW-0732">Signal</keyword>
<proteinExistence type="predicted"/>
<feature type="chain" id="PRO_5047428983" description="Ferrochelatase" evidence="2">
    <location>
        <begin position="20"/>
        <end position="60"/>
    </location>
</feature>
<keyword evidence="4" id="KW-1185">Reference proteome</keyword>
<comment type="caution">
    <text evidence="3">The sequence shown here is derived from an EMBL/GenBank/DDBJ whole genome shotgun (WGS) entry which is preliminary data.</text>
</comment>
<sequence length="60" mass="5960">MKKLVLAAALTAAASTAYAGNLEEPVVEAPVVVEETQGTSAGIWLPLILLVLVGAAVAAS</sequence>
<evidence type="ECO:0000313" key="4">
    <source>
        <dbReference type="Proteomes" id="UP001193035"/>
    </source>
</evidence>
<gene>
    <name evidence="3" type="ORF">FGK63_13185</name>
</gene>
<evidence type="ECO:0000313" key="3">
    <source>
        <dbReference type="EMBL" id="TMV07061.1"/>
    </source>
</evidence>
<keyword evidence="1" id="KW-1133">Transmembrane helix</keyword>
<keyword evidence="1" id="KW-0472">Membrane</keyword>
<reference evidence="3 4" key="1">
    <citation type="submission" date="2019-05" db="EMBL/GenBank/DDBJ databases">
        <title>Ruegeria sp. nov., isolated from tidal flat.</title>
        <authorList>
            <person name="Kim W."/>
        </authorList>
    </citation>
    <scope>NUCLEOTIDE SEQUENCE [LARGE SCALE GENOMIC DNA]</scope>
    <source>
        <strain evidence="3 4">CAU 1488</strain>
    </source>
</reference>
<name>A0ABY2WWC6_9RHOB</name>
<feature type="signal peptide" evidence="2">
    <location>
        <begin position="1"/>
        <end position="19"/>
    </location>
</feature>
<organism evidence="3 4">
    <name type="scientific">Ruegeria sediminis</name>
    <dbReference type="NCBI Taxonomy" id="2583820"/>
    <lineage>
        <taxon>Bacteria</taxon>
        <taxon>Pseudomonadati</taxon>
        <taxon>Pseudomonadota</taxon>
        <taxon>Alphaproteobacteria</taxon>
        <taxon>Rhodobacterales</taxon>
        <taxon>Roseobacteraceae</taxon>
        <taxon>Ruegeria</taxon>
    </lineage>
</organism>
<keyword evidence="1" id="KW-0812">Transmembrane</keyword>
<dbReference type="EMBL" id="VCPD01000004">
    <property type="protein sequence ID" value="TMV07061.1"/>
    <property type="molecule type" value="Genomic_DNA"/>
</dbReference>
<dbReference type="RefSeq" id="WP_138842957.1">
    <property type="nucleotide sequence ID" value="NZ_VCPD01000004.1"/>
</dbReference>
<feature type="transmembrane region" description="Helical" evidence="1">
    <location>
        <begin position="43"/>
        <end position="59"/>
    </location>
</feature>
<evidence type="ECO:0008006" key="5">
    <source>
        <dbReference type="Google" id="ProtNLM"/>
    </source>
</evidence>
<protein>
    <recommendedName>
        <fullName evidence="5">Ferrochelatase</fullName>
    </recommendedName>
</protein>